<protein>
    <recommendedName>
        <fullName evidence="4">DNA (cytosine-5-)-methyltransferase</fullName>
    </recommendedName>
</protein>
<evidence type="ECO:0000256" key="1">
    <source>
        <dbReference type="ARBA" id="ARBA00022603"/>
    </source>
</evidence>
<comment type="caution">
    <text evidence="3">The sequence shown here is derived from an EMBL/GenBank/DDBJ whole genome shotgun (WGS) entry which is preliminary data.</text>
</comment>
<evidence type="ECO:0008006" key="4">
    <source>
        <dbReference type="Google" id="ProtNLM"/>
    </source>
</evidence>
<keyword evidence="1" id="KW-0489">Methyltransferase</keyword>
<dbReference type="InterPro" id="IPR001525">
    <property type="entry name" value="C5_MeTfrase"/>
</dbReference>
<dbReference type="SUPFAM" id="SSF53335">
    <property type="entry name" value="S-adenosyl-L-methionine-dependent methyltransferases"/>
    <property type="match status" value="1"/>
</dbReference>
<organism evidence="3">
    <name type="scientific">marine sediment metagenome</name>
    <dbReference type="NCBI Taxonomy" id="412755"/>
    <lineage>
        <taxon>unclassified sequences</taxon>
        <taxon>metagenomes</taxon>
        <taxon>ecological metagenomes</taxon>
    </lineage>
</organism>
<reference evidence="3" key="1">
    <citation type="journal article" date="2014" name="Front. Microbiol.">
        <title>High frequency of phylogenetically diverse reductive dehalogenase-homologous genes in deep subseafloor sedimentary metagenomes.</title>
        <authorList>
            <person name="Kawai M."/>
            <person name="Futagami T."/>
            <person name="Toyoda A."/>
            <person name="Takaki Y."/>
            <person name="Nishi S."/>
            <person name="Hori S."/>
            <person name="Arai W."/>
            <person name="Tsubouchi T."/>
            <person name="Morono Y."/>
            <person name="Uchiyama I."/>
            <person name="Ito T."/>
            <person name="Fujiyama A."/>
            <person name="Inagaki F."/>
            <person name="Takami H."/>
        </authorList>
    </citation>
    <scope>NUCLEOTIDE SEQUENCE</scope>
    <source>
        <strain evidence="3">Expedition CK06-06</strain>
    </source>
</reference>
<gene>
    <name evidence="3" type="ORF">S03H2_57052</name>
</gene>
<dbReference type="AlphaFoldDB" id="X1JJB0"/>
<dbReference type="GO" id="GO:0008168">
    <property type="term" value="F:methyltransferase activity"/>
    <property type="evidence" value="ECO:0007669"/>
    <property type="project" value="UniProtKB-KW"/>
</dbReference>
<dbReference type="InterPro" id="IPR029063">
    <property type="entry name" value="SAM-dependent_MTases_sf"/>
</dbReference>
<dbReference type="EMBL" id="BARU01036546">
    <property type="protein sequence ID" value="GAH78374.1"/>
    <property type="molecule type" value="Genomic_DNA"/>
</dbReference>
<name>X1JJB0_9ZZZZ</name>
<feature type="non-terminal residue" evidence="3">
    <location>
        <position position="113"/>
    </location>
</feature>
<evidence type="ECO:0000256" key="2">
    <source>
        <dbReference type="ARBA" id="ARBA00022679"/>
    </source>
</evidence>
<evidence type="ECO:0000313" key="3">
    <source>
        <dbReference type="EMBL" id="GAH78374.1"/>
    </source>
</evidence>
<sequence>MKSYGRVCVDLFSGLGGFSEAFLKNGWTVYRYDNDKQFSKVPCTHIVDVYDLTPEIIKGEHKEIDIMLLSPPCNCFSPLTIGHYWKSGRPDERAKEAIRLVKRALWLKDQINP</sequence>
<keyword evidence="2" id="KW-0808">Transferase</keyword>
<proteinExistence type="predicted"/>
<accession>X1JJB0</accession>
<dbReference type="GO" id="GO:0032259">
    <property type="term" value="P:methylation"/>
    <property type="evidence" value="ECO:0007669"/>
    <property type="project" value="UniProtKB-KW"/>
</dbReference>
<dbReference type="Pfam" id="PF00145">
    <property type="entry name" value="DNA_methylase"/>
    <property type="match status" value="1"/>
</dbReference>
<dbReference type="Gene3D" id="3.40.50.150">
    <property type="entry name" value="Vaccinia Virus protein VP39"/>
    <property type="match status" value="1"/>
</dbReference>